<dbReference type="CDD" id="cd04672">
    <property type="entry name" value="NUDIX_CDP-Chase_like"/>
    <property type="match status" value="1"/>
</dbReference>
<feature type="domain" description="Nudix hydrolase" evidence="3">
    <location>
        <begin position="66"/>
        <end position="192"/>
    </location>
</feature>
<evidence type="ECO:0000313" key="4">
    <source>
        <dbReference type="EMBL" id="MBD1381422.1"/>
    </source>
</evidence>
<dbReference type="EMBL" id="JACXAI010000018">
    <property type="protein sequence ID" value="MBD1381422.1"/>
    <property type="molecule type" value="Genomic_DNA"/>
</dbReference>
<comment type="caution">
    <text evidence="4">The sequence shown here is derived from an EMBL/GenBank/DDBJ whole genome shotgun (WGS) entry which is preliminary data.</text>
</comment>
<name>A0A926RYR1_9BACI</name>
<protein>
    <submittedName>
        <fullName evidence="4">NUDIX hydrolase</fullName>
    </submittedName>
</protein>
<reference evidence="4" key="1">
    <citation type="submission" date="2020-09" db="EMBL/GenBank/DDBJ databases">
        <title>A novel bacterium of genus Bacillus, isolated from South China Sea.</title>
        <authorList>
            <person name="Huang H."/>
            <person name="Mo K."/>
            <person name="Hu Y."/>
        </authorList>
    </citation>
    <scope>NUCLEOTIDE SEQUENCE</scope>
    <source>
        <strain evidence="4">IB182487</strain>
    </source>
</reference>
<dbReference type="Pfam" id="PF00293">
    <property type="entry name" value="NUDIX"/>
    <property type="match status" value="1"/>
</dbReference>
<dbReference type="InterPro" id="IPR059176">
    <property type="entry name" value="UDP-X_N"/>
</dbReference>
<dbReference type="AlphaFoldDB" id="A0A926RYR1"/>
<dbReference type="Pfam" id="PF12535">
    <property type="entry name" value="Nudix_N"/>
    <property type="match status" value="1"/>
</dbReference>
<dbReference type="PANTHER" id="PTHR43046">
    <property type="entry name" value="GDP-MANNOSE MANNOSYL HYDROLASE"/>
    <property type="match status" value="1"/>
</dbReference>
<keyword evidence="5" id="KW-1185">Reference proteome</keyword>
<dbReference type="SUPFAM" id="SSF55811">
    <property type="entry name" value="Nudix"/>
    <property type="match status" value="1"/>
</dbReference>
<dbReference type="RefSeq" id="WP_191159019.1">
    <property type="nucleotide sequence ID" value="NZ_JACXAI010000018.1"/>
</dbReference>
<dbReference type="Proteomes" id="UP000626844">
    <property type="component" value="Unassembled WGS sequence"/>
</dbReference>
<dbReference type="GO" id="GO:0016787">
    <property type="term" value="F:hydrolase activity"/>
    <property type="evidence" value="ECO:0007669"/>
    <property type="project" value="UniProtKB-KW"/>
</dbReference>
<gene>
    <name evidence="4" type="ORF">IC621_14380</name>
</gene>
<keyword evidence="2 4" id="KW-0378">Hydrolase</keyword>
<organism evidence="4 5">
    <name type="scientific">Metabacillus arenae</name>
    <dbReference type="NCBI Taxonomy" id="2771434"/>
    <lineage>
        <taxon>Bacteria</taxon>
        <taxon>Bacillati</taxon>
        <taxon>Bacillota</taxon>
        <taxon>Bacilli</taxon>
        <taxon>Bacillales</taxon>
        <taxon>Bacillaceae</taxon>
        <taxon>Metabacillus</taxon>
    </lineage>
</organism>
<dbReference type="PROSITE" id="PS51462">
    <property type="entry name" value="NUDIX"/>
    <property type="match status" value="1"/>
</dbReference>
<comment type="cofactor">
    <cofactor evidence="1">
        <name>Mg(2+)</name>
        <dbReference type="ChEBI" id="CHEBI:18420"/>
    </cofactor>
</comment>
<sequence length="205" mass="23481">MGNQWLEWARRIQAISQAGLTFSKDIYDIERYEELTEISAEILQAHTEVEIEKVKQLFSKEKGYQTPKIDVRAAVFKDSRILLVKEKKDQKWALPGGFCEVGLSPSENIKKEVEEESGFLVQPIKLLAVLDMNKHPHPPQLYHYYKLFIQCQIIGGAAETGIETNDVKFFSQQELPALSQARNTESQINMLFDHLLDPSMPVCLD</sequence>
<evidence type="ECO:0000313" key="5">
    <source>
        <dbReference type="Proteomes" id="UP000626844"/>
    </source>
</evidence>
<dbReference type="InterPro" id="IPR015797">
    <property type="entry name" value="NUDIX_hydrolase-like_dom_sf"/>
</dbReference>
<dbReference type="Gene3D" id="6.10.250.1120">
    <property type="match status" value="1"/>
</dbReference>
<dbReference type="Gene3D" id="3.90.79.10">
    <property type="entry name" value="Nucleoside Triphosphate Pyrophosphohydrolase"/>
    <property type="match status" value="1"/>
</dbReference>
<evidence type="ECO:0000256" key="2">
    <source>
        <dbReference type="ARBA" id="ARBA00022801"/>
    </source>
</evidence>
<evidence type="ECO:0000256" key="1">
    <source>
        <dbReference type="ARBA" id="ARBA00001946"/>
    </source>
</evidence>
<evidence type="ECO:0000259" key="3">
    <source>
        <dbReference type="PROSITE" id="PS51462"/>
    </source>
</evidence>
<accession>A0A926RYR1</accession>
<dbReference type="InterPro" id="IPR000086">
    <property type="entry name" value="NUDIX_hydrolase_dom"/>
</dbReference>
<proteinExistence type="predicted"/>
<dbReference type="PANTHER" id="PTHR43046:SF16">
    <property type="entry name" value="ADP-RIBOSE PYROPHOSPHATASE YJHB-RELATED"/>
    <property type="match status" value="1"/>
</dbReference>